<name>A0A397JN34_9GLOM</name>
<comment type="caution">
    <text evidence="2">The sequence shown here is derived from an EMBL/GenBank/DDBJ whole genome shotgun (WGS) entry which is preliminary data.</text>
</comment>
<evidence type="ECO:0000313" key="2">
    <source>
        <dbReference type="EMBL" id="RHZ88228.1"/>
    </source>
</evidence>
<feature type="compositionally biased region" description="Low complexity" evidence="1">
    <location>
        <begin position="151"/>
        <end position="166"/>
    </location>
</feature>
<dbReference type="EMBL" id="PQFF01000023">
    <property type="protein sequence ID" value="RHZ88228.1"/>
    <property type="molecule type" value="Genomic_DNA"/>
</dbReference>
<reference evidence="2 3" key="1">
    <citation type="submission" date="2018-08" db="EMBL/GenBank/DDBJ databases">
        <title>Genome and evolution of the arbuscular mycorrhizal fungus Diversispora epigaea (formerly Glomus versiforme) and its bacterial endosymbionts.</title>
        <authorList>
            <person name="Sun X."/>
            <person name="Fei Z."/>
            <person name="Harrison M."/>
        </authorList>
    </citation>
    <scope>NUCLEOTIDE SEQUENCE [LARGE SCALE GENOMIC DNA]</scope>
    <source>
        <strain evidence="2 3">IT104</strain>
    </source>
</reference>
<protein>
    <submittedName>
        <fullName evidence="2">Uncharacterized protein</fullName>
    </submittedName>
</protein>
<evidence type="ECO:0000313" key="3">
    <source>
        <dbReference type="Proteomes" id="UP000266861"/>
    </source>
</evidence>
<organism evidence="2 3">
    <name type="scientific">Diversispora epigaea</name>
    <dbReference type="NCBI Taxonomy" id="1348612"/>
    <lineage>
        <taxon>Eukaryota</taxon>
        <taxon>Fungi</taxon>
        <taxon>Fungi incertae sedis</taxon>
        <taxon>Mucoromycota</taxon>
        <taxon>Glomeromycotina</taxon>
        <taxon>Glomeromycetes</taxon>
        <taxon>Diversisporales</taxon>
        <taxon>Diversisporaceae</taxon>
        <taxon>Diversispora</taxon>
    </lineage>
</organism>
<accession>A0A397JN34</accession>
<keyword evidence="3" id="KW-1185">Reference proteome</keyword>
<dbReference type="AlphaFoldDB" id="A0A397JN34"/>
<dbReference type="Proteomes" id="UP000266861">
    <property type="component" value="Unassembled WGS sequence"/>
</dbReference>
<feature type="region of interest" description="Disordered" evidence="1">
    <location>
        <begin position="151"/>
        <end position="179"/>
    </location>
</feature>
<sequence>MSNLLRWNVCGLSWFKCYAVKFRKEIQRWMIKEYKDIFRADNGQIFCNYCDLSVEWKLQMHTVQKHLKKGGVISQASYVKFIYLDFQQTFRIFKTIFNSKSISIIMDETTQTSNTNVQTTIALSPSQTISTSTSFSTPIITITSISIIPPTATSSSTSKRGGLSSSQTNKTDEGPEVTTKTVSYRRHSCYFTLLRYKRSQSSDEDEKVKSY</sequence>
<evidence type="ECO:0000256" key="1">
    <source>
        <dbReference type="SAM" id="MobiDB-lite"/>
    </source>
</evidence>
<proteinExistence type="predicted"/>
<gene>
    <name evidence="2" type="ORF">Glove_25g12</name>
</gene>